<dbReference type="AlphaFoldDB" id="A0A2Z7ASL9"/>
<feature type="region of interest" description="Disordered" evidence="1">
    <location>
        <begin position="1"/>
        <end position="48"/>
    </location>
</feature>
<organism evidence="2 3">
    <name type="scientific">Dorcoceras hygrometricum</name>
    <dbReference type="NCBI Taxonomy" id="472368"/>
    <lineage>
        <taxon>Eukaryota</taxon>
        <taxon>Viridiplantae</taxon>
        <taxon>Streptophyta</taxon>
        <taxon>Embryophyta</taxon>
        <taxon>Tracheophyta</taxon>
        <taxon>Spermatophyta</taxon>
        <taxon>Magnoliopsida</taxon>
        <taxon>eudicotyledons</taxon>
        <taxon>Gunneridae</taxon>
        <taxon>Pentapetalae</taxon>
        <taxon>asterids</taxon>
        <taxon>lamiids</taxon>
        <taxon>Lamiales</taxon>
        <taxon>Gesneriaceae</taxon>
        <taxon>Didymocarpoideae</taxon>
        <taxon>Trichosporeae</taxon>
        <taxon>Loxocarpinae</taxon>
        <taxon>Dorcoceras</taxon>
    </lineage>
</organism>
<reference evidence="2 3" key="1">
    <citation type="journal article" date="2015" name="Proc. Natl. Acad. Sci. U.S.A.">
        <title>The resurrection genome of Boea hygrometrica: A blueprint for survival of dehydration.</title>
        <authorList>
            <person name="Xiao L."/>
            <person name="Yang G."/>
            <person name="Zhang L."/>
            <person name="Yang X."/>
            <person name="Zhao S."/>
            <person name="Ji Z."/>
            <person name="Zhou Q."/>
            <person name="Hu M."/>
            <person name="Wang Y."/>
            <person name="Chen M."/>
            <person name="Xu Y."/>
            <person name="Jin H."/>
            <person name="Xiao X."/>
            <person name="Hu G."/>
            <person name="Bao F."/>
            <person name="Hu Y."/>
            <person name="Wan P."/>
            <person name="Li L."/>
            <person name="Deng X."/>
            <person name="Kuang T."/>
            <person name="Xiang C."/>
            <person name="Zhu J.K."/>
            <person name="Oliver M.J."/>
            <person name="He Y."/>
        </authorList>
    </citation>
    <scope>NUCLEOTIDE SEQUENCE [LARGE SCALE GENOMIC DNA]</scope>
    <source>
        <strain evidence="3">cv. XS01</strain>
    </source>
</reference>
<sequence>MLTGKLYPPPGTPPAGQIHDQQRNLGNLKTHTGNNTQAPEGHRGQTPVRRAAINSIRKATDKYANAMQGINATTESRETKDLNNSTTARSDQRENRQWPQAVNKLTSAPQSLGNNYYKKIATMTSRAHRSTTCSTTTYKTSGTEAQKTAAGSYKLHQRYPTSLTQQKFLNKLKGRIYTYPKKLGAKSDAYANRLDKGDVFAHLTSFKQTSESNIQTKHLSKRSPMLPLLLQSELSTVGNRRR</sequence>
<keyword evidence="3" id="KW-1185">Reference proteome</keyword>
<protein>
    <submittedName>
        <fullName evidence="2">Uncharacterized protein</fullName>
    </submittedName>
</protein>
<name>A0A2Z7ASL9_9LAMI</name>
<proteinExistence type="predicted"/>
<evidence type="ECO:0000313" key="3">
    <source>
        <dbReference type="Proteomes" id="UP000250235"/>
    </source>
</evidence>
<feature type="compositionally biased region" description="Polar residues" evidence="1">
    <location>
        <begin position="23"/>
        <end position="38"/>
    </location>
</feature>
<accession>A0A2Z7ASL9</accession>
<dbReference type="Proteomes" id="UP000250235">
    <property type="component" value="Unassembled WGS sequence"/>
</dbReference>
<evidence type="ECO:0000313" key="2">
    <source>
        <dbReference type="EMBL" id="KZV22377.1"/>
    </source>
</evidence>
<gene>
    <name evidence="2" type="ORF">F511_18015</name>
</gene>
<evidence type="ECO:0000256" key="1">
    <source>
        <dbReference type="SAM" id="MobiDB-lite"/>
    </source>
</evidence>
<dbReference type="EMBL" id="KV014381">
    <property type="protein sequence ID" value="KZV22377.1"/>
    <property type="molecule type" value="Genomic_DNA"/>
</dbReference>
<feature type="region of interest" description="Disordered" evidence="1">
    <location>
        <begin position="69"/>
        <end position="101"/>
    </location>
</feature>